<sequence length="230" mass="24222">MTRVAVIVPAHDEQSLLPACLSALRAAAAPVNARLIVVADACTDDTALVAAAGGADVVTIEERNVGRARAAGVEQALRGGAYWLATTDADSRVPPNWLHWQLDHARTGADLVAGTVEVDDWSGWPGPLPSRYERLYRELVAGVRHGHIHGANLGFRASAYRAAGGFPELPRDEDRGLVARVRASGGRVVTDAGCPVRTSARPDGRAPHGFAAHLHGLASDSLALDSRTAR</sequence>
<evidence type="ECO:0000256" key="3">
    <source>
        <dbReference type="ARBA" id="ARBA00022676"/>
    </source>
</evidence>
<name>A0A920BPH5_9ACTN</name>
<evidence type="ECO:0000313" key="12">
    <source>
        <dbReference type="Proteomes" id="UP000677082"/>
    </source>
</evidence>
<dbReference type="InterPro" id="IPR001173">
    <property type="entry name" value="Glyco_trans_2-like"/>
</dbReference>
<dbReference type="InterPro" id="IPR029044">
    <property type="entry name" value="Nucleotide-diphossugar_trans"/>
</dbReference>
<dbReference type="AlphaFoldDB" id="A0A920BPH5"/>
<accession>A0A920BPH5</accession>
<proteinExistence type="inferred from homology"/>
<organism evidence="11 12">
    <name type="scientific">Paractinoplanes toevensis</name>
    <dbReference type="NCBI Taxonomy" id="571911"/>
    <lineage>
        <taxon>Bacteria</taxon>
        <taxon>Bacillati</taxon>
        <taxon>Actinomycetota</taxon>
        <taxon>Actinomycetes</taxon>
        <taxon>Micromonosporales</taxon>
        <taxon>Micromonosporaceae</taxon>
        <taxon>Paractinoplanes</taxon>
    </lineage>
</organism>
<feature type="domain" description="Glycosyltransferase 2-like" evidence="10">
    <location>
        <begin position="6"/>
        <end position="158"/>
    </location>
</feature>
<dbReference type="Gene3D" id="3.90.550.10">
    <property type="entry name" value="Spore Coat Polysaccharide Biosynthesis Protein SpsA, Chain A"/>
    <property type="match status" value="1"/>
</dbReference>
<dbReference type="PANTHER" id="PTHR43646">
    <property type="entry name" value="GLYCOSYLTRANSFERASE"/>
    <property type="match status" value="1"/>
</dbReference>
<evidence type="ECO:0000256" key="7">
    <source>
        <dbReference type="ARBA" id="ARBA00037904"/>
    </source>
</evidence>
<comment type="pathway">
    <text evidence="7">Carotenoid biosynthesis; staphyloxanthin biosynthesis; staphyloxanthin from farnesyl diphosphate: step 4/5.</text>
</comment>
<keyword evidence="4 11" id="KW-0808">Transferase</keyword>
<comment type="function">
    <text evidence="6">Catalyzes the glycosylation of 4,4'-diaponeurosporenoate, i.e. the esterification of glucose at the C1'' position with the carboxyl group of 4,4'-diaponeurosporenic acid, to form glycosyl-4,4'-diaponeurosporenoate. This is a step in the biosynthesis of staphyloxanthin, an orange pigment present in most staphylococci strains.</text>
</comment>
<evidence type="ECO:0000313" key="11">
    <source>
        <dbReference type="EMBL" id="GIM96180.1"/>
    </source>
</evidence>
<keyword evidence="2" id="KW-1003">Cell membrane</keyword>
<dbReference type="GO" id="GO:0005886">
    <property type="term" value="C:plasma membrane"/>
    <property type="evidence" value="ECO:0007669"/>
    <property type="project" value="UniProtKB-SubCell"/>
</dbReference>
<evidence type="ECO:0000256" key="2">
    <source>
        <dbReference type="ARBA" id="ARBA00022475"/>
    </source>
</evidence>
<keyword evidence="3" id="KW-0328">Glycosyltransferase</keyword>
<evidence type="ECO:0000256" key="4">
    <source>
        <dbReference type="ARBA" id="ARBA00022679"/>
    </source>
</evidence>
<keyword evidence="5" id="KW-0472">Membrane</keyword>
<dbReference type="EMBL" id="BOQN01000107">
    <property type="protein sequence ID" value="GIM96180.1"/>
    <property type="molecule type" value="Genomic_DNA"/>
</dbReference>
<evidence type="ECO:0000256" key="5">
    <source>
        <dbReference type="ARBA" id="ARBA00023136"/>
    </source>
</evidence>
<keyword evidence="12" id="KW-1185">Reference proteome</keyword>
<comment type="subcellular location">
    <subcellularLocation>
        <location evidence="1">Cell membrane</location>
    </subcellularLocation>
</comment>
<protein>
    <recommendedName>
        <fullName evidence="9">4,4'-diaponeurosporenoate glycosyltransferase</fullName>
    </recommendedName>
</protein>
<comment type="similarity">
    <text evidence="8">Belongs to the glycosyltransferase 2 family. CrtQ subfamily.</text>
</comment>
<comment type="caution">
    <text evidence="11">The sequence shown here is derived from an EMBL/GenBank/DDBJ whole genome shotgun (WGS) entry which is preliminary data.</text>
</comment>
<evidence type="ECO:0000256" key="1">
    <source>
        <dbReference type="ARBA" id="ARBA00004236"/>
    </source>
</evidence>
<evidence type="ECO:0000259" key="10">
    <source>
        <dbReference type="Pfam" id="PF00535"/>
    </source>
</evidence>
<gene>
    <name evidence="11" type="primary">gtrB</name>
    <name evidence="11" type="ORF">Ato02nite_079730</name>
</gene>
<evidence type="ECO:0000256" key="8">
    <source>
        <dbReference type="ARBA" id="ARBA00038120"/>
    </source>
</evidence>
<dbReference type="PANTHER" id="PTHR43646:SF2">
    <property type="entry name" value="GLYCOSYLTRANSFERASE 2-LIKE DOMAIN-CONTAINING PROTEIN"/>
    <property type="match status" value="1"/>
</dbReference>
<reference evidence="11 12" key="1">
    <citation type="submission" date="2021-03" db="EMBL/GenBank/DDBJ databases">
        <title>Whole genome shotgun sequence of Actinoplanes toevensis NBRC 105298.</title>
        <authorList>
            <person name="Komaki H."/>
            <person name="Tamura T."/>
        </authorList>
    </citation>
    <scope>NUCLEOTIDE SEQUENCE [LARGE SCALE GENOMIC DNA]</scope>
    <source>
        <strain evidence="11 12">NBRC 105298</strain>
    </source>
</reference>
<dbReference type="RefSeq" id="WP_213011855.1">
    <property type="nucleotide sequence ID" value="NZ_BOQN01000107.1"/>
</dbReference>
<evidence type="ECO:0000256" key="9">
    <source>
        <dbReference type="ARBA" id="ARBA00040345"/>
    </source>
</evidence>
<dbReference type="GO" id="GO:0016757">
    <property type="term" value="F:glycosyltransferase activity"/>
    <property type="evidence" value="ECO:0007669"/>
    <property type="project" value="UniProtKB-KW"/>
</dbReference>
<evidence type="ECO:0000256" key="6">
    <source>
        <dbReference type="ARBA" id="ARBA00037281"/>
    </source>
</evidence>
<dbReference type="Pfam" id="PF00535">
    <property type="entry name" value="Glycos_transf_2"/>
    <property type="match status" value="1"/>
</dbReference>
<dbReference type="Proteomes" id="UP000677082">
    <property type="component" value="Unassembled WGS sequence"/>
</dbReference>
<dbReference type="SUPFAM" id="SSF53448">
    <property type="entry name" value="Nucleotide-diphospho-sugar transferases"/>
    <property type="match status" value="1"/>
</dbReference>